<dbReference type="InterPro" id="IPR007062">
    <property type="entry name" value="PPI-2"/>
</dbReference>
<evidence type="ECO:0000256" key="1">
    <source>
        <dbReference type="ARBA" id="ARBA00005472"/>
    </source>
</evidence>
<evidence type="ECO:0000256" key="3">
    <source>
        <dbReference type="SAM" id="MobiDB-lite"/>
    </source>
</evidence>
<feature type="compositionally biased region" description="Polar residues" evidence="3">
    <location>
        <begin position="45"/>
        <end position="55"/>
    </location>
</feature>
<sequence>MERQGSLGPARGFNGESPGVVTRGVAGGVRGVEADTRLPFRVASPNGSEPTSHSGCNVVRSPGSSHPTERVVAPTSELSQQPGEVAGHLEFSPSPDAVNIPCPGSCLPRTSCAGPGVSRMYTSGCGLHSGSTCLHSGPCEDRPRSILKDSSSILMQKSACVDKKKAQRWDEMNILATYHPSDKDYGFMKVDEPSTPYRRLQDSDEDLLAGSSVKVTPEVLEERFATMDNFLPKVLQYGDNRSSGAADNFSKTDSCNFDKHRKTHYTEGKFLKSQKNLPLEHDEDSCSAGISSGVRGVTIEPKPRPVERCWAGGLAKRIALGDSSDSSSCRNQFPSASTPIPLEQIDLQRREYYSQGRYLRSDSHPEPEEDIEDEQQHSESWYLTLVIEKPINNRSPVTSSWCQWLEAKRQNCRSPGSSEREHRHSQNPPTQNGRRHEPGQRQGGGCIGLGGRGSEWVGSREFTMGKIS</sequence>
<dbReference type="GO" id="GO:0009966">
    <property type="term" value="P:regulation of signal transduction"/>
    <property type="evidence" value="ECO:0007669"/>
    <property type="project" value="InterPro"/>
</dbReference>
<accession>A0A8C6A2D4</accession>
<feature type="region of interest" description="Disordered" evidence="3">
    <location>
        <begin position="412"/>
        <end position="468"/>
    </location>
</feature>
<dbReference type="PANTHER" id="PTHR12398">
    <property type="entry name" value="PROTEIN PHOSPHATASE INHIBITOR"/>
    <property type="match status" value="1"/>
</dbReference>
<dbReference type="AlphaFoldDB" id="A0A8C6A2D4"/>
<reference evidence="4" key="1">
    <citation type="submission" date="2025-08" db="UniProtKB">
        <authorList>
            <consortium name="Ensembl"/>
        </authorList>
    </citation>
    <scope>IDENTIFICATION</scope>
</reference>
<evidence type="ECO:0000313" key="4">
    <source>
        <dbReference type="Ensembl" id="ENSMMMP00000022117.1"/>
    </source>
</evidence>
<organism evidence="4 5">
    <name type="scientific">Marmota marmota marmota</name>
    <name type="common">Alpine marmot</name>
    <dbReference type="NCBI Taxonomy" id="9994"/>
    <lineage>
        <taxon>Eukaryota</taxon>
        <taxon>Metazoa</taxon>
        <taxon>Chordata</taxon>
        <taxon>Craniata</taxon>
        <taxon>Vertebrata</taxon>
        <taxon>Euteleostomi</taxon>
        <taxon>Mammalia</taxon>
        <taxon>Eutheria</taxon>
        <taxon>Euarchontoglires</taxon>
        <taxon>Glires</taxon>
        <taxon>Rodentia</taxon>
        <taxon>Sciuromorpha</taxon>
        <taxon>Sciuridae</taxon>
        <taxon>Xerinae</taxon>
        <taxon>Marmotini</taxon>
        <taxon>Marmota</taxon>
    </lineage>
</organism>
<feature type="region of interest" description="Disordered" evidence="3">
    <location>
        <begin position="1"/>
        <end position="24"/>
    </location>
</feature>
<name>A0A8C6A2D4_MARMA</name>
<proteinExistence type="inferred from homology"/>
<dbReference type="Ensembl" id="ENSMMMT00000025087.1">
    <property type="protein sequence ID" value="ENSMMMP00000022117.1"/>
    <property type="gene ID" value="ENSMMMG00000019415.1"/>
</dbReference>
<dbReference type="GO" id="GO:0004864">
    <property type="term" value="F:protein phosphatase inhibitor activity"/>
    <property type="evidence" value="ECO:0007669"/>
    <property type="project" value="UniProtKB-KW"/>
</dbReference>
<evidence type="ECO:0000313" key="5">
    <source>
        <dbReference type="Proteomes" id="UP000694407"/>
    </source>
</evidence>
<dbReference type="GeneTree" id="ENSGT00940000163910"/>
<keyword evidence="2" id="KW-0650">Protein phosphatase inhibitor</keyword>
<dbReference type="Gene3D" id="6.10.250.1050">
    <property type="match status" value="1"/>
</dbReference>
<feature type="compositionally biased region" description="Gly residues" evidence="3">
    <location>
        <begin position="441"/>
        <end position="453"/>
    </location>
</feature>
<feature type="region of interest" description="Disordered" evidence="3">
    <location>
        <begin position="37"/>
        <end position="70"/>
    </location>
</feature>
<dbReference type="Proteomes" id="UP000694407">
    <property type="component" value="Unplaced"/>
</dbReference>
<protein>
    <submittedName>
        <fullName evidence="4">Uncharacterized LOC107158064</fullName>
    </submittedName>
</protein>
<dbReference type="PANTHER" id="PTHR12398:SF8">
    <property type="entry name" value="RIKEN CDNA 2810408A11 GENE"/>
    <property type="match status" value="1"/>
</dbReference>
<evidence type="ECO:0000256" key="2">
    <source>
        <dbReference type="ARBA" id="ARBA00023272"/>
    </source>
</evidence>
<dbReference type="Pfam" id="PF04979">
    <property type="entry name" value="IPP-2"/>
    <property type="match status" value="1"/>
</dbReference>
<feature type="region of interest" description="Disordered" evidence="3">
    <location>
        <begin position="321"/>
        <end position="346"/>
    </location>
</feature>
<keyword evidence="5" id="KW-1185">Reference proteome</keyword>
<comment type="similarity">
    <text evidence="1">Belongs to the protein phosphatase inhibitor 2 family.</text>
</comment>
<feature type="compositionally biased region" description="Polar residues" evidence="3">
    <location>
        <begin position="323"/>
        <end position="338"/>
    </location>
</feature>
<reference evidence="4" key="2">
    <citation type="submission" date="2025-09" db="UniProtKB">
        <authorList>
            <consortium name="Ensembl"/>
        </authorList>
    </citation>
    <scope>IDENTIFICATION</scope>
</reference>